<feature type="region of interest" description="Disordered" evidence="6">
    <location>
        <begin position="129"/>
        <end position="265"/>
    </location>
</feature>
<evidence type="ECO:0000256" key="3">
    <source>
        <dbReference type="ARBA" id="ARBA00022895"/>
    </source>
</evidence>
<dbReference type="InterPro" id="IPR039595">
    <property type="entry name" value="TE2IP/Rap1"/>
</dbReference>
<dbReference type="GO" id="GO:0010833">
    <property type="term" value="P:telomere maintenance via telomere lengthening"/>
    <property type="evidence" value="ECO:0007669"/>
    <property type="project" value="UniProtKB-UniRule"/>
</dbReference>
<comment type="similarity">
    <text evidence="1 5">Belongs to the RAP1 family.</text>
</comment>
<feature type="region of interest" description="Disordered" evidence="6">
    <location>
        <begin position="355"/>
        <end position="383"/>
    </location>
</feature>
<evidence type="ECO:0000256" key="6">
    <source>
        <dbReference type="SAM" id="MobiDB-lite"/>
    </source>
</evidence>
<dbReference type="Pfam" id="PF08914">
    <property type="entry name" value="Myb_Rap1"/>
    <property type="match status" value="1"/>
</dbReference>
<dbReference type="PANTHER" id="PTHR16466:SF6">
    <property type="entry name" value="TELOMERIC REPEAT-BINDING FACTOR 2-INTERACTING PROTEIN 1"/>
    <property type="match status" value="1"/>
</dbReference>
<feature type="compositionally biased region" description="Basic and acidic residues" evidence="6">
    <location>
        <begin position="228"/>
        <end position="243"/>
    </location>
</feature>
<comment type="subcellular location">
    <subcellularLocation>
        <location evidence="5">Nucleus</location>
    </subcellularLocation>
    <subcellularLocation>
        <location evidence="5">Chromosome</location>
        <location evidence="5">Telomere</location>
    </subcellularLocation>
</comment>
<dbReference type="GO" id="GO:0031848">
    <property type="term" value="P:protection from non-homologous end joining at telomere"/>
    <property type="evidence" value="ECO:0007669"/>
    <property type="project" value="TreeGrafter"/>
</dbReference>
<evidence type="ECO:0000259" key="7">
    <source>
        <dbReference type="Pfam" id="PF08914"/>
    </source>
</evidence>
<comment type="function">
    <text evidence="5">Acts both as a regulator of telomere function and as a transcription regulator. Involved in the regulation of telomere length and protection as a component of the shelterin complex (telosome). Does not bind DNA directly: recruited to telomeric double-stranded 5'-TTAGGG-3' repeats via its interaction with terf2. Independently of its function in telomeres, also acts as a transcription regulator: recruited to extratelomeric 5'-TTAGGG-3' sites via its association with terf2 or other factors, and regulates gene expression.</text>
</comment>
<dbReference type="Proteomes" id="UP001152799">
    <property type="component" value="Chromosome 2"/>
</dbReference>
<accession>A0A9N9MGE9</accession>
<dbReference type="GO" id="GO:0042162">
    <property type="term" value="F:telomeric DNA binding"/>
    <property type="evidence" value="ECO:0007669"/>
    <property type="project" value="TreeGrafter"/>
</dbReference>
<keyword evidence="5" id="KW-0010">Activator</keyword>
<organism evidence="8 9">
    <name type="scientific">Ceutorhynchus assimilis</name>
    <name type="common">cabbage seed weevil</name>
    <dbReference type="NCBI Taxonomy" id="467358"/>
    <lineage>
        <taxon>Eukaryota</taxon>
        <taxon>Metazoa</taxon>
        <taxon>Ecdysozoa</taxon>
        <taxon>Arthropoda</taxon>
        <taxon>Hexapoda</taxon>
        <taxon>Insecta</taxon>
        <taxon>Pterygota</taxon>
        <taxon>Neoptera</taxon>
        <taxon>Endopterygota</taxon>
        <taxon>Coleoptera</taxon>
        <taxon>Polyphaga</taxon>
        <taxon>Cucujiformia</taxon>
        <taxon>Curculionidae</taxon>
        <taxon>Ceutorhynchinae</taxon>
        <taxon>Ceutorhynchus</taxon>
    </lineage>
</organism>
<proteinExistence type="inferred from homology"/>
<dbReference type="PANTHER" id="PTHR16466">
    <property type="entry name" value="TELOMERE REPEAT-BINDING FACTOR 2-INTERACTING PROTEIN 1"/>
    <property type="match status" value="1"/>
</dbReference>
<dbReference type="InterPro" id="IPR015010">
    <property type="entry name" value="TERF2IP_Myb"/>
</dbReference>
<evidence type="ECO:0000256" key="1">
    <source>
        <dbReference type="ARBA" id="ARBA00010467"/>
    </source>
</evidence>
<evidence type="ECO:0000256" key="5">
    <source>
        <dbReference type="RuleBase" id="RU367107"/>
    </source>
</evidence>
<sequence>MDKMSLNSLEESFQTAVTSMSDENIPVKDSRKTAIRSPKKEIALDSVAKSPGHHIDTLMDKYGFFLVTNRCRAVCITNAPRSVEEIERADNLKATLPEFVQKKILPKPNCDDETPGDLLVTLKDVKDANKKKKTKKSITKENTAPIQNERTEVKIQEHFSSDEELETRDPKEGEAKKPVSKPPKCEPQTEAESIVEIGSSDEEQEKKDVADGVAGPSSKLPGRQTENGMKRDGASPVGKEPDKVSSTSRHVQPVPSGNGRGPPYTCHEEKIILRYILDGNFEELVNGKNIWMKMEDDGVCPNRPWQSLRNRFKRHIQKNLSWPVYHLTADEISRIRNPQFGAYSRRTREVKMISKAKKSRRQQKASDGFYDMDMNWSDSENDS</sequence>
<gene>
    <name evidence="8" type="ORF">CEUTPL_LOCUS4926</name>
</gene>
<feature type="compositionally biased region" description="Polar residues" evidence="6">
    <location>
        <begin position="1"/>
        <end position="22"/>
    </location>
</feature>
<dbReference type="InterPro" id="IPR009057">
    <property type="entry name" value="Homeodomain-like_sf"/>
</dbReference>
<keyword evidence="2 5" id="KW-0158">Chromosome</keyword>
<dbReference type="AlphaFoldDB" id="A0A9N9MGE9"/>
<dbReference type="OrthoDB" id="6763592at2759"/>
<evidence type="ECO:0000313" key="9">
    <source>
        <dbReference type="Proteomes" id="UP001152799"/>
    </source>
</evidence>
<evidence type="ECO:0000256" key="4">
    <source>
        <dbReference type="ARBA" id="ARBA00023242"/>
    </source>
</evidence>
<comment type="subunit">
    <text evidence="5">Homodimer.</text>
</comment>
<keyword evidence="4 5" id="KW-0539">Nucleus</keyword>
<feature type="domain" description="TERF2-interacting telomeric protein 1 Myb" evidence="7">
    <location>
        <begin position="264"/>
        <end position="319"/>
    </location>
</feature>
<dbReference type="GO" id="GO:0070187">
    <property type="term" value="C:shelterin complex"/>
    <property type="evidence" value="ECO:0007669"/>
    <property type="project" value="TreeGrafter"/>
</dbReference>
<dbReference type="SUPFAM" id="SSF46689">
    <property type="entry name" value="Homeodomain-like"/>
    <property type="match status" value="1"/>
</dbReference>
<feature type="region of interest" description="Disordered" evidence="6">
    <location>
        <begin position="1"/>
        <end position="25"/>
    </location>
</feature>
<reference evidence="8" key="1">
    <citation type="submission" date="2022-01" db="EMBL/GenBank/DDBJ databases">
        <authorList>
            <person name="King R."/>
        </authorList>
    </citation>
    <scope>NUCLEOTIDE SEQUENCE</scope>
</reference>
<evidence type="ECO:0000256" key="2">
    <source>
        <dbReference type="ARBA" id="ARBA00022454"/>
    </source>
</evidence>
<keyword evidence="5" id="KW-0804">Transcription</keyword>
<evidence type="ECO:0000313" key="8">
    <source>
        <dbReference type="EMBL" id="CAG9764286.1"/>
    </source>
</evidence>
<keyword evidence="9" id="KW-1185">Reference proteome</keyword>
<name>A0A9N9MGE9_9CUCU</name>
<dbReference type="Gene3D" id="1.10.10.60">
    <property type="entry name" value="Homeodomain-like"/>
    <property type="match status" value="1"/>
</dbReference>
<keyword evidence="3 5" id="KW-0779">Telomere</keyword>
<dbReference type="EMBL" id="OU892278">
    <property type="protein sequence ID" value="CAG9764286.1"/>
    <property type="molecule type" value="Genomic_DNA"/>
</dbReference>
<feature type="compositionally biased region" description="Basic and acidic residues" evidence="6">
    <location>
        <begin position="149"/>
        <end position="177"/>
    </location>
</feature>
<protein>
    <recommendedName>
        <fullName evidence="5">Telomeric repeat-binding factor 2-interacting protein 1</fullName>
        <shortName evidence="5">TERF2-interacting telomeric protein 1</shortName>
    </recommendedName>
    <alternativeName>
        <fullName evidence="5">Repressor/activator protein 1 homolog</fullName>
    </alternativeName>
</protein>
<keyword evidence="5" id="KW-0805">Transcription regulation</keyword>
<dbReference type="GO" id="GO:0006355">
    <property type="term" value="P:regulation of DNA-templated transcription"/>
    <property type="evidence" value="ECO:0007669"/>
    <property type="project" value="UniProtKB-UniRule"/>
</dbReference>